<dbReference type="PROSITE" id="PS00793">
    <property type="entry name" value="DHPS_2"/>
    <property type="match status" value="1"/>
</dbReference>
<dbReference type="EMBL" id="CP032489">
    <property type="protein sequence ID" value="AYD49214.1"/>
    <property type="molecule type" value="Genomic_DNA"/>
</dbReference>
<keyword evidence="11" id="KW-1185">Reference proteome</keyword>
<accession>A0A386HUW6</accession>
<evidence type="ECO:0000256" key="5">
    <source>
        <dbReference type="ARBA" id="ARBA00022679"/>
    </source>
</evidence>
<dbReference type="AlphaFoldDB" id="A0A386HUW6"/>
<dbReference type="OrthoDB" id="9811744at2"/>
<dbReference type="PANTHER" id="PTHR20941:SF1">
    <property type="entry name" value="FOLIC ACID SYNTHESIS PROTEIN FOL1"/>
    <property type="match status" value="1"/>
</dbReference>
<dbReference type="EC" id="2.5.1.15" evidence="4"/>
<dbReference type="GO" id="GO:0046872">
    <property type="term" value="F:metal ion binding"/>
    <property type="evidence" value="ECO:0007669"/>
    <property type="project" value="UniProtKB-KW"/>
</dbReference>
<sequence>MFTLNCKGKLLSLEKPAVMGIINVNNDSFYSGNRKAAIIDAGALATKMLEEGAAILDLGGQSTRPQSTLVSAKEEAERVIPVIESIIEKFPEVIVSIDTFYAEVAKEAVNAGASIVNDISAGNLDSKMLKTIAALDVPYIAMHMRGTPQTMNALTVYENITREVLDYFIKKIEQCSSAGIKDIIVDPGFGFAKTSVQSFELMKNLNAFSMLERPILTGISRKSMIYKTLNTTAEDALNGSTVLHTFAVQNGANIIRTHDVKETVETIRLLEKLSVV</sequence>
<dbReference type="Proteomes" id="UP000266118">
    <property type="component" value="Chromosome"/>
</dbReference>
<dbReference type="NCBIfam" id="TIGR01496">
    <property type="entry name" value="DHPS"/>
    <property type="match status" value="1"/>
</dbReference>
<dbReference type="InterPro" id="IPR000489">
    <property type="entry name" value="Pterin-binding_dom"/>
</dbReference>
<dbReference type="GO" id="GO:0046656">
    <property type="term" value="P:folic acid biosynthetic process"/>
    <property type="evidence" value="ECO:0007669"/>
    <property type="project" value="UniProtKB-KW"/>
</dbReference>
<dbReference type="InterPro" id="IPR045031">
    <property type="entry name" value="DHP_synth-like"/>
</dbReference>
<protein>
    <recommendedName>
        <fullName evidence="4">dihydropteroate synthase</fullName>
        <ecNumber evidence="4">2.5.1.15</ecNumber>
    </recommendedName>
</protein>
<keyword evidence="5 10" id="KW-0808">Transferase</keyword>
<evidence type="ECO:0000256" key="1">
    <source>
        <dbReference type="ARBA" id="ARBA00000012"/>
    </source>
</evidence>
<keyword evidence="7" id="KW-0460">Magnesium</keyword>
<dbReference type="PROSITE" id="PS50972">
    <property type="entry name" value="PTERIN_BINDING"/>
    <property type="match status" value="1"/>
</dbReference>
<reference evidence="10 11" key="1">
    <citation type="submission" date="2018-09" db="EMBL/GenBank/DDBJ databases">
        <title>Arachidicoccus sp. nov., a bacterium isolated from soil.</title>
        <authorList>
            <person name="Weon H.-Y."/>
            <person name="Kwon S.-W."/>
            <person name="Lee S.A."/>
        </authorList>
    </citation>
    <scope>NUCLEOTIDE SEQUENCE [LARGE SCALE GENOMIC DNA]</scope>
    <source>
        <strain evidence="10 11">KIS59-12</strain>
    </source>
</reference>
<proteinExistence type="predicted"/>
<gene>
    <name evidence="10" type="primary">folP</name>
    <name evidence="10" type="ORF">D6B99_17235</name>
</gene>
<dbReference type="GO" id="GO:0046654">
    <property type="term" value="P:tetrahydrofolate biosynthetic process"/>
    <property type="evidence" value="ECO:0007669"/>
    <property type="project" value="TreeGrafter"/>
</dbReference>
<comment type="catalytic activity">
    <reaction evidence="1">
        <text>(7,8-dihydropterin-6-yl)methyl diphosphate + 4-aminobenzoate = 7,8-dihydropteroate + diphosphate</text>
        <dbReference type="Rhea" id="RHEA:19949"/>
        <dbReference type="ChEBI" id="CHEBI:17836"/>
        <dbReference type="ChEBI" id="CHEBI:17839"/>
        <dbReference type="ChEBI" id="CHEBI:33019"/>
        <dbReference type="ChEBI" id="CHEBI:72950"/>
        <dbReference type="EC" id="2.5.1.15"/>
    </reaction>
</comment>
<dbReference type="Pfam" id="PF00809">
    <property type="entry name" value="Pterin_bind"/>
    <property type="match status" value="1"/>
</dbReference>
<dbReference type="GO" id="GO:0004156">
    <property type="term" value="F:dihydropteroate synthase activity"/>
    <property type="evidence" value="ECO:0007669"/>
    <property type="project" value="UniProtKB-EC"/>
</dbReference>
<dbReference type="PANTHER" id="PTHR20941">
    <property type="entry name" value="FOLATE SYNTHESIS PROTEINS"/>
    <property type="match status" value="1"/>
</dbReference>
<evidence type="ECO:0000313" key="10">
    <source>
        <dbReference type="EMBL" id="AYD49214.1"/>
    </source>
</evidence>
<dbReference type="KEGG" id="ark:D6B99_17235"/>
<name>A0A386HUW6_9BACT</name>
<evidence type="ECO:0000256" key="4">
    <source>
        <dbReference type="ARBA" id="ARBA00012458"/>
    </source>
</evidence>
<keyword evidence="6" id="KW-0479">Metal-binding</keyword>
<evidence type="ECO:0000256" key="6">
    <source>
        <dbReference type="ARBA" id="ARBA00022723"/>
    </source>
</evidence>
<dbReference type="Gene3D" id="3.20.20.20">
    <property type="entry name" value="Dihydropteroate synthase-like"/>
    <property type="match status" value="1"/>
</dbReference>
<dbReference type="InterPro" id="IPR011005">
    <property type="entry name" value="Dihydropteroate_synth-like_sf"/>
</dbReference>
<dbReference type="GO" id="GO:0005829">
    <property type="term" value="C:cytosol"/>
    <property type="evidence" value="ECO:0007669"/>
    <property type="project" value="TreeGrafter"/>
</dbReference>
<evidence type="ECO:0000256" key="3">
    <source>
        <dbReference type="ARBA" id="ARBA00004763"/>
    </source>
</evidence>
<evidence type="ECO:0000256" key="8">
    <source>
        <dbReference type="ARBA" id="ARBA00022909"/>
    </source>
</evidence>
<keyword evidence="8" id="KW-0289">Folate biosynthesis</keyword>
<evidence type="ECO:0000256" key="2">
    <source>
        <dbReference type="ARBA" id="ARBA00001946"/>
    </source>
</evidence>
<comment type="pathway">
    <text evidence="3">Cofactor biosynthesis; tetrahydrofolate biosynthesis; 7,8-dihydrofolate from 2-amino-4-hydroxy-6-hydroxymethyl-7,8-dihydropteridine diphosphate and 4-aminobenzoate: step 1/2.</text>
</comment>
<evidence type="ECO:0000259" key="9">
    <source>
        <dbReference type="PROSITE" id="PS50972"/>
    </source>
</evidence>
<dbReference type="RefSeq" id="WP_119990730.1">
    <property type="nucleotide sequence ID" value="NZ_CP032489.1"/>
</dbReference>
<dbReference type="SUPFAM" id="SSF51717">
    <property type="entry name" value="Dihydropteroate synthetase-like"/>
    <property type="match status" value="1"/>
</dbReference>
<evidence type="ECO:0000313" key="11">
    <source>
        <dbReference type="Proteomes" id="UP000266118"/>
    </source>
</evidence>
<comment type="cofactor">
    <cofactor evidence="2">
        <name>Mg(2+)</name>
        <dbReference type="ChEBI" id="CHEBI:18420"/>
    </cofactor>
</comment>
<dbReference type="InterPro" id="IPR006390">
    <property type="entry name" value="DHP_synth_dom"/>
</dbReference>
<feature type="domain" description="Pterin-binding" evidence="9">
    <location>
        <begin position="16"/>
        <end position="268"/>
    </location>
</feature>
<evidence type="ECO:0000256" key="7">
    <source>
        <dbReference type="ARBA" id="ARBA00022842"/>
    </source>
</evidence>
<organism evidence="10 11">
    <name type="scientific">Arachidicoccus soli</name>
    <dbReference type="NCBI Taxonomy" id="2341117"/>
    <lineage>
        <taxon>Bacteria</taxon>
        <taxon>Pseudomonadati</taxon>
        <taxon>Bacteroidota</taxon>
        <taxon>Chitinophagia</taxon>
        <taxon>Chitinophagales</taxon>
        <taxon>Chitinophagaceae</taxon>
        <taxon>Arachidicoccus</taxon>
    </lineage>
</organism>
<dbReference type="CDD" id="cd00739">
    <property type="entry name" value="DHPS"/>
    <property type="match status" value="1"/>
</dbReference>